<accession>A0ABS2GJ13</accession>
<evidence type="ECO:0000313" key="5">
    <source>
        <dbReference type="Proteomes" id="UP000707138"/>
    </source>
</evidence>
<dbReference type="EMBL" id="JACJLA010000013">
    <property type="protein sequence ID" value="MBM6913174.1"/>
    <property type="molecule type" value="Genomic_DNA"/>
</dbReference>
<evidence type="ECO:0000256" key="2">
    <source>
        <dbReference type="SAM" id="SignalP"/>
    </source>
</evidence>
<proteinExistence type="predicted"/>
<evidence type="ECO:0000313" key="4">
    <source>
        <dbReference type="EMBL" id="MBM6913174.1"/>
    </source>
</evidence>
<dbReference type="Gene3D" id="2.60.450.10">
    <property type="entry name" value="Lipopolysaccharide (LPS) transport protein A like domain"/>
    <property type="match status" value="1"/>
</dbReference>
<keyword evidence="1" id="KW-0998">Cell outer membrane</keyword>
<dbReference type="Pfam" id="PF03968">
    <property type="entry name" value="LptD_N"/>
    <property type="match status" value="1"/>
</dbReference>
<name>A0ABS2GJ13_9FIRM</name>
<dbReference type="Proteomes" id="UP000707138">
    <property type="component" value="Unassembled WGS sequence"/>
</dbReference>
<keyword evidence="2" id="KW-0732">Signal</keyword>
<keyword evidence="5" id="KW-1185">Reference proteome</keyword>
<keyword evidence="1" id="KW-0472">Membrane</keyword>
<organism evidence="4 5">
    <name type="scientific">Veillonella magna</name>
    <dbReference type="NCBI Taxonomy" id="464322"/>
    <lineage>
        <taxon>Bacteria</taxon>
        <taxon>Bacillati</taxon>
        <taxon>Bacillota</taxon>
        <taxon>Negativicutes</taxon>
        <taxon>Veillonellales</taxon>
        <taxon>Veillonellaceae</taxon>
        <taxon>Veillonella</taxon>
    </lineage>
</organism>
<sequence>MIGKKWRYAMLAGLITGALVPAVQAADSNGLVYEDATEITGEVRPEALAAQEGADGALIRVVRRGNPTETVLSTSEQPIKVDADSMYYGDTSGNVIAVGKVDMVQGNREIHSDRIVGNVKTQDYTTDGPFHYLEDKGATKDLTGENLSFNTGTNAGSAPNVMGFTAPYFIKGEHVTFDGDMAIIKNGWVTTKHAMAYKGVPDYRMEGSLIEVYPGDKAIIHNARLFIKNGEVLSRSRYVVSLRGDRKSKVNIFSLIPRPMYDSTDGFGFKGNIEYPIGETDEAFFRYEWYTKGGFKPSIGYRHFLPWGTAQLAYSRESATLNAQQVWVEKRPELSVDTHVYHIGDTPFTIRGGASIGYWKEDYIKGTHRKLYAEVSHDTWHPWKDMDVRVYGGYQKDHYGYNDYTRNAPYWGVSASQRVTDWLTFFGGYKQYNMPQFKDSPYPFDTIDVHRNAVLGFTVRLSRLDSFTVSTQRDVQSGELRYVDYTWYRDMHSFEGWLTYQSKQKEWKYMVVAKDF</sequence>
<gene>
    <name evidence="4" type="ORF">H6A01_07560</name>
</gene>
<reference evidence="4 5" key="1">
    <citation type="journal article" date="2021" name="Sci. Rep.">
        <title>The distribution of antibiotic resistance genes in chicken gut microbiota commensals.</title>
        <authorList>
            <person name="Juricova H."/>
            <person name="Matiasovicova J."/>
            <person name="Kubasova T."/>
            <person name="Cejkova D."/>
            <person name="Rychlik I."/>
        </authorList>
    </citation>
    <scope>NUCLEOTIDE SEQUENCE [LARGE SCALE GENOMIC DNA]</scope>
    <source>
        <strain evidence="4 5">An537</strain>
    </source>
</reference>
<evidence type="ECO:0000259" key="3">
    <source>
        <dbReference type="Pfam" id="PF03968"/>
    </source>
</evidence>
<dbReference type="InterPro" id="IPR005653">
    <property type="entry name" value="OstA-like_N"/>
</dbReference>
<feature type="signal peptide" evidence="2">
    <location>
        <begin position="1"/>
        <end position="25"/>
    </location>
</feature>
<feature type="domain" description="Organic solvent tolerance-like N-terminal" evidence="3">
    <location>
        <begin position="80"/>
        <end position="197"/>
    </location>
</feature>
<comment type="caution">
    <text evidence="4">The sequence shown here is derived from an EMBL/GenBank/DDBJ whole genome shotgun (WGS) entry which is preliminary data.</text>
</comment>
<dbReference type="PANTHER" id="PTHR30189">
    <property type="entry name" value="LPS-ASSEMBLY PROTEIN"/>
    <property type="match status" value="1"/>
</dbReference>
<dbReference type="RefSeq" id="WP_205088146.1">
    <property type="nucleotide sequence ID" value="NZ_JACJLA010000013.1"/>
</dbReference>
<protein>
    <submittedName>
        <fullName evidence="4">OstA-like domain protein</fullName>
    </submittedName>
</protein>
<evidence type="ECO:0000256" key="1">
    <source>
        <dbReference type="ARBA" id="ARBA00023237"/>
    </source>
</evidence>
<dbReference type="InterPro" id="IPR050218">
    <property type="entry name" value="LptD"/>
</dbReference>
<dbReference type="PANTHER" id="PTHR30189:SF1">
    <property type="entry name" value="LPS-ASSEMBLY PROTEIN LPTD"/>
    <property type="match status" value="1"/>
</dbReference>
<feature type="chain" id="PRO_5045524618" evidence="2">
    <location>
        <begin position="26"/>
        <end position="516"/>
    </location>
</feature>